<dbReference type="PRINTS" id="PR00081">
    <property type="entry name" value="GDHRDH"/>
</dbReference>
<protein>
    <recommendedName>
        <fullName evidence="7">Short-chain dehydrogenase</fullName>
    </recommendedName>
</protein>
<dbReference type="STRING" id="914234.M2Q3M6"/>
<sequence>MASSMNLEKLYDLKGRVALVTGGGTGIGWMIARGLASNGAKVYITGRRKEVLEASAVSFAEGNQGPGRIIPLVMDATDRESISAGQEQLKAKEGRLHILVNNAGQTGPVSPFLEDPNSPERKDPETLGRALFNNESFEAWSSLYSVNTFSIFFVTTAFLGLLAKGSEDVPGHNSSVVNITSISGCIKLAQNHFCYNSSKAAASHLTKMMATEFALKGVPVRVNAVAPGVYASEMTYDYIGPDKVNLVGKGVLPVPANRAGTAEEVAGTVIYLVSPAGGYTNGQEIVIDGGYTAVNPSTV</sequence>
<dbReference type="AlphaFoldDB" id="M2Q3M6"/>
<reference evidence="5 6" key="1">
    <citation type="journal article" date="2012" name="Proc. Natl. Acad. Sci. U.S.A.">
        <title>Comparative genomics of Ceriporiopsis subvermispora and Phanerochaete chrysosporium provide insight into selective ligninolysis.</title>
        <authorList>
            <person name="Fernandez-Fueyo E."/>
            <person name="Ruiz-Duenas F.J."/>
            <person name="Ferreira P."/>
            <person name="Floudas D."/>
            <person name="Hibbett D.S."/>
            <person name="Canessa P."/>
            <person name="Larrondo L.F."/>
            <person name="James T.Y."/>
            <person name="Seelenfreund D."/>
            <person name="Lobos S."/>
            <person name="Polanco R."/>
            <person name="Tello M."/>
            <person name="Honda Y."/>
            <person name="Watanabe T."/>
            <person name="Watanabe T."/>
            <person name="Ryu J.S."/>
            <person name="Kubicek C.P."/>
            <person name="Schmoll M."/>
            <person name="Gaskell J."/>
            <person name="Hammel K.E."/>
            <person name="St John F.J."/>
            <person name="Vanden Wymelenberg A."/>
            <person name="Sabat G."/>
            <person name="Splinter BonDurant S."/>
            <person name="Syed K."/>
            <person name="Yadav J.S."/>
            <person name="Doddapaneni H."/>
            <person name="Subramanian V."/>
            <person name="Lavin J.L."/>
            <person name="Oguiza J.A."/>
            <person name="Perez G."/>
            <person name="Pisabarro A.G."/>
            <person name="Ramirez L."/>
            <person name="Santoyo F."/>
            <person name="Master E."/>
            <person name="Coutinho P.M."/>
            <person name="Henrissat B."/>
            <person name="Lombard V."/>
            <person name="Magnuson J.K."/>
            <person name="Kuees U."/>
            <person name="Hori C."/>
            <person name="Igarashi K."/>
            <person name="Samejima M."/>
            <person name="Held B.W."/>
            <person name="Barry K.W."/>
            <person name="LaButti K.M."/>
            <person name="Lapidus A."/>
            <person name="Lindquist E.A."/>
            <person name="Lucas S.M."/>
            <person name="Riley R."/>
            <person name="Salamov A.A."/>
            <person name="Hoffmeister D."/>
            <person name="Schwenk D."/>
            <person name="Hadar Y."/>
            <person name="Yarden O."/>
            <person name="de Vries R.P."/>
            <person name="Wiebenga A."/>
            <person name="Stenlid J."/>
            <person name="Eastwood D."/>
            <person name="Grigoriev I.V."/>
            <person name="Berka R.M."/>
            <person name="Blanchette R.A."/>
            <person name="Kersten P."/>
            <person name="Martinez A.T."/>
            <person name="Vicuna R."/>
            <person name="Cullen D."/>
        </authorList>
    </citation>
    <scope>NUCLEOTIDE SEQUENCE [LARGE SCALE GENOMIC DNA]</scope>
    <source>
        <strain evidence="5 6">B</strain>
    </source>
</reference>
<dbReference type="CDD" id="cd05233">
    <property type="entry name" value="SDR_c"/>
    <property type="match status" value="1"/>
</dbReference>
<organism evidence="5 6">
    <name type="scientific">Ceriporiopsis subvermispora (strain B)</name>
    <name type="common">White-rot fungus</name>
    <name type="synonym">Gelatoporia subvermispora</name>
    <dbReference type="NCBI Taxonomy" id="914234"/>
    <lineage>
        <taxon>Eukaryota</taxon>
        <taxon>Fungi</taxon>
        <taxon>Dikarya</taxon>
        <taxon>Basidiomycota</taxon>
        <taxon>Agaricomycotina</taxon>
        <taxon>Agaricomycetes</taxon>
        <taxon>Polyporales</taxon>
        <taxon>Gelatoporiaceae</taxon>
        <taxon>Gelatoporia</taxon>
    </lineage>
</organism>
<dbReference type="InterPro" id="IPR002347">
    <property type="entry name" value="SDR_fam"/>
</dbReference>
<keyword evidence="6" id="KW-1185">Reference proteome</keyword>
<evidence type="ECO:0000256" key="1">
    <source>
        <dbReference type="ARBA" id="ARBA00006484"/>
    </source>
</evidence>
<evidence type="ECO:0000313" key="5">
    <source>
        <dbReference type="EMBL" id="EMD31393.1"/>
    </source>
</evidence>
<evidence type="ECO:0000256" key="3">
    <source>
        <dbReference type="ARBA" id="ARBA00023002"/>
    </source>
</evidence>
<dbReference type="InterPro" id="IPR020904">
    <property type="entry name" value="Sc_DH/Rdtase_CS"/>
</dbReference>
<dbReference type="EMBL" id="KB445819">
    <property type="protein sequence ID" value="EMD31393.1"/>
    <property type="molecule type" value="Genomic_DNA"/>
</dbReference>
<dbReference type="PANTHER" id="PTHR43618:SF4">
    <property type="entry name" value="SHORT CHAIN DEHYDROGENASE_REDUCTASE FAMILY (AFU_ORTHOLOGUE AFUA_7G04540)"/>
    <property type="match status" value="1"/>
</dbReference>
<dbReference type="PROSITE" id="PS00061">
    <property type="entry name" value="ADH_SHORT"/>
    <property type="match status" value="1"/>
</dbReference>
<keyword evidence="3" id="KW-0560">Oxidoreductase</keyword>
<evidence type="ECO:0008006" key="7">
    <source>
        <dbReference type="Google" id="ProtNLM"/>
    </source>
</evidence>
<dbReference type="GO" id="GO:0016491">
    <property type="term" value="F:oxidoreductase activity"/>
    <property type="evidence" value="ECO:0007669"/>
    <property type="project" value="UniProtKB-KW"/>
</dbReference>
<gene>
    <name evidence="5" type="ORF">CERSUDRAFT_119784</name>
</gene>
<proteinExistence type="inferred from homology"/>
<evidence type="ECO:0000313" key="6">
    <source>
        <dbReference type="Proteomes" id="UP000016930"/>
    </source>
</evidence>
<dbReference type="OrthoDB" id="3819888at2759"/>
<dbReference type="Proteomes" id="UP000016930">
    <property type="component" value="Unassembled WGS sequence"/>
</dbReference>
<comment type="similarity">
    <text evidence="1 4">Belongs to the short-chain dehydrogenases/reductases (SDR) family.</text>
</comment>
<dbReference type="Pfam" id="PF00106">
    <property type="entry name" value="adh_short"/>
    <property type="match status" value="1"/>
</dbReference>
<evidence type="ECO:0000256" key="2">
    <source>
        <dbReference type="ARBA" id="ARBA00022857"/>
    </source>
</evidence>
<dbReference type="SUPFAM" id="SSF51735">
    <property type="entry name" value="NAD(P)-binding Rossmann-fold domains"/>
    <property type="match status" value="1"/>
</dbReference>
<dbReference type="HOGENOM" id="CLU_010194_12_1_1"/>
<dbReference type="PRINTS" id="PR00080">
    <property type="entry name" value="SDRFAMILY"/>
</dbReference>
<dbReference type="InterPro" id="IPR052178">
    <property type="entry name" value="Sec_Metab_Biosynth_SDR"/>
</dbReference>
<name>M2Q3M6_CERS8</name>
<keyword evidence="2" id="KW-0521">NADP</keyword>
<dbReference type="PANTHER" id="PTHR43618">
    <property type="entry name" value="7-ALPHA-HYDROXYSTEROID DEHYDROGENASE"/>
    <property type="match status" value="1"/>
</dbReference>
<dbReference type="Gene3D" id="3.40.50.720">
    <property type="entry name" value="NAD(P)-binding Rossmann-like Domain"/>
    <property type="match status" value="1"/>
</dbReference>
<accession>M2Q3M6</accession>
<evidence type="ECO:0000256" key="4">
    <source>
        <dbReference type="RuleBase" id="RU000363"/>
    </source>
</evidence>
<dbReference type="InterPro" id="IPR036291">
    <property type="entry name" value="NAD(P)-bd_dom_sf"/>
</dbReference>